<sequence length="364" mass="42506">MLGYYFTFRYSFRKITHFSQFSNSTNVVNSQILSDLFGISCNEANLYVDKHKLQHKDGELLAQSVELCRSFGYQNMDILNTPNLLTVHPLELIQHYKALHEGGFNDITPHVLAKARTYMRRLIIQLKAKNLIPYSTNVPEMLISYIEDKNIAERVRKNYRNKKIWNDIHLEVLKNFLRIRLNGTKDEIDNLIRIHKFVRNKSFRVIQENIKVAQSLGFEPRKIIKYGYLLASCPSYAETTLRDLGNIAGIDMKRAMRLYPKLMITPPRNIIKTYGILKQFDIPDETIRQQPNVFHMAPQTVRVRLQEIENSPDLKLLLQHPKILALVVHHNRANDRLSFLQQSQIRCVPLTILSNNIVENNIKN</sequence>
<proteinExistence type="inferred from homology"/>
<dbReference type="GO" id="GO:0005759">
    <property type="term" value="C:mitochondrial matrix"/>
    <property type="evidence" value="ECO:0007669"/>
    <property type="project" value="TreeGrafter"/>
</dbReference>
<dbReference type="PANTHER" id="PTHR15437">
    <property type="entry name" value="TRANSCRIPTION TERMINATION FACTOR, MITOCHONDRIAL"/>
    <property type="match status" value="1"/>
</dbReference>
<dbReference type="AlphaFoldDB" id="A0A9P0CUR2"/>
<keyword evidence="4" id="KW-1185">Reference proteome</keyword>
<comment type="similarity">
    <text evidence="1">Belongs to the mTERF family.</text>
</comment>
<name>A0A9P0CUR2_9CUCU</name>
<gene>
    <name evidence="3" type="ORF">PSYICH_LOCUS5619</name>
</gene>
<dbReference type="InterPro" id="IPR038538">
    <property type="entry name" value="MTERF_sf"/>
</dbReference>
<accession>A0A9P0CUR2</accession>
<keyword evidence="2" id="KW-0809">Transit peptide</keyword>
<evidence type="ECO:0000313" key="3">
    <source>
        <dbReference type="EMBL" id="CAH1104606.1"/>
    </source>
</evidence>
<dbReference type="Proteomes" id="UP001153636">
    <property type="component" value="Chromosome 17"/>
</dbReference>
<dbReference type="PANTHER" id="PTHR15437:SF7">
    <property type="entry name" value="TRANSCRIPTION TERMINATION FACTOR 5, MITOCHONDRIAL"/>
    <property type="match status" value="1"/>
</dbReference>
<protein>
    <submittedName>
        <fullName evidence="3">Uncharacterized protein</fullName>
    </submittedName>
</protein>
<dbReference type="EMBL" id="OV651829">
    <property type="protein sequence ID" value="CAH1104606.1"/>
    <property type="molecule type" value="Genomic_DNA"/>
</dbReference>
<evidence type="ECO:0000256" key="1">
    <source>
        <dbReference type="ARBA" id="ARBA00007692"/>
    </source>
</evidence>
<evidence type="ECO:0000313" key="4">
    <source>
        <dbReference type="Proteomes" id="UP001153636"/>
    </source>
</evidence>
<dbReference type="Gene3D" id="1.25.70.10">
    <property type="entry name" value="Transcription termination factor 3, mitochondrial"/>
    <property type="match status" value="1"/>
</dbReference>
<reference evidence="3" key="1">
    <citation type="submission" date="2022-01" db="EMBL/GenBank/DDBJ databases">
        <authorList>
            <person name="King R."/>
        </authorList>
    </citation>
    <scope>NUCLEOTIDE SEQUENCE</scope>
</reference>
<dbReference type="GO" id="GO:0006393">
    <property type="term" value="P:termination of mitochondrial transcription"/>
    <property type="evidence" value="ECO:0007669"/>
    <property type="project" value="TreeGrafter"/>
</dbReference>
<dbReference type="InterPro" id="IPR003690">
    <property type="entry name" value="MTERF"/>
</dbReference>
<dbReference type="GO" id="GO:0003676">
    <property type="term" value="F:nucleic acid binding"/>
    <property type="evidence" value="ECO:0007669"/>
    <property type="project" value="InterPro"/>
</dbReference>
<organism evidence="3 4">
    <name type="scientific">Psylliodes chrysocephalus</name>
    <dbReference type="NCBI Taxonomy" id="3402493"/>
    <lineage>
        <taxon>Eukaryota</taxon>
        <taxon>Metazoa</taxon>
        <taxon>Ecdysozoa</taxon>
        <taxon>Arthropoda</taxon>
        <taxon>Hexapoda</taxon>
        <taxon>Insecta</taxon>
        <taxon>Pterygota</taxon>
        <taxon>Neoptera</taxon>
        <taxon>Endopterygota</taxon>
        <taxon>Coleoptera</taxon>
        <taxon>Polyphaga</taxon>
        <taxon>Cucujiformia</taxon>
        <taxon>Chrysomeloidea</taxon>
        <taxon>Chrysomelidae</taxon>
        <taxon>Galerucinae</taxon>
        <taxon>Alticini</taxon>
        <taxon>Psylliodes</taxon>
    </lineage>
</organism>
<evidence type="ECO:0000256" key="2">
    <source>
        <dbReference type="ARBA" id="ARBA00022946"/>
    </source>
</evidence>
<dbReference type="OrthoDB" id="10064535at2759"/>